<feature type="compositionally biased region" description="Basic residues" evidence="1">
    <location>
        <begin position="12"/>
        <end position="28"/>
    </location>
</feature>
<protein>
    <recommendedName>
        <fullName evidence="2">Transposase DDE domain-containing protein</fullName>
    </recommendedName>
</protein>
<feature type="domain" description="Transposase DDE" evidence="2">
    <location>
        <begin position="44"/>
        <end position="518"/>
    </location>
</feature>
<comment type="caution">
    <text evidence="3">The sequence shown here is derived from an EMBL/GenBank/DDBJ whole genome shotgun (WGS) entry which is preliminary data.</text>
</comment>
<evidence type="ECO:0000259" key="2">
    <source>
        <dbReference type="Pfam" id="PF13701"/>
    </source>
</evidence>
<dbReference type="InterPro" id="IPR047960">
    <property type="entry name" value="Transpos_IS1380"/>
</dbReference>
<dbReference type="NCBIfam" id="NF033539">
    <property type="entry name" value="transpos_IS1380"/>
    <property type="match status" value="1"/>
</dbReference>
<reference evidence="3" key="1">
    <citation type="journal article" date="2015" name="Nature">
        <title>Complex archaea that bridge the gap between prokaryotes and eukaryotes.</title>
        <authorList>
            <person name="Spang A."/>
            <person name="Saw J.H."/>
            <person name="Jorgensen S.L."/>
            <person name="Zaremba-Niedzwiedzka K."/>
            <person name="Martijn J."/>
            <person name="Lind A.E."/>
            <person name="van Eijk R."/>
            <person name="Schleper C."/>
            <person name="Guy L."/>
            <person name="Ettema T.J."/>
        </authorList>
    </citation>
    <scope>NUCLEOTIDE SEQUENCE</scope>
</reference>
<evidence type="ECO:0000313" key="3">
    <source>
        <dbReference type="EMBL" id="KKL65630.1"/>
    </source>
</evidence>
<dbReference type="EMBL" id="LAZR01027472">
    <property type="protein sequence ID" value="KKL65630.1"/>
    <property type="molecule type" value="Genomic_DNA"/>
</dbReference>
<evidence type="ECO:0000256" key="1">
    <source>
        <dbReference type="SAM" id="MobiDB-lite"/>
    </source>
</evidence>
<feature type="region of interest" description="Disordered" evidence="1">
    <location>
        <begin position="1"/>
        <end position="29"/>
    </location>
</feature>
<accession>A0A0F9G802</accession>
<dbReference type="Pfam" id="PF13701">
    <property type="entry name" value="DDE_Tnp_1_4"/>
    <property type="match status" value="1"/>
</dbReference>
<proteinExistence type="predicted"/>
<dbReference type="AlphaFoldDB" id="A0A0F9G802"/>
<gene>
    <name evidence="3" type="ORF">LCGC14_2153060</name>
</gene>
<organism evidence="3">
    <name type="scientific">marine sediment metagenome</name>
    <dbReference type="NCBI Taxonomy" id="412755"/>
    <lineage>
        <taxon>unclassified sequences</taxon>
        <taxon>metagenomes</taxon>
        <taxon>ecological metagenomes</taxon>
    </lineage>
</organism>
<name>A0A0F9G802_9ZZZZ</name>
<sequence>MEAFQVNDSTRSKRVRQRPKTKQIRRHQGQPLLWPDRVGPVFANRQVRVRVQQRGKITPYGGVSLAHDLAMRLELDRDINRSIRLLKINVPYLESDHILTHVYNQYVGGHCIEDIANLQHSDAIKHLLGACRIPDPTTAGDFLRRFGEYHLQAFQAVIDRAREKVWRKMPRSRRKVGTVDLDSTIKEVYGQCKQGADFSYNGKWSYHPMLATLAETNEPLRTINRSGNRPSPEGATQALHEILPMVGRHFDKVFVRGDSKFYQRGIIAECERYGASFAFVMDGYAVLQEKADSLPPSAWRPFSAHRADQVAQAAANKKARRKRQRIRAKRARQRGYKTLATTKQWVAEFKYTIPQGGNADDAGVAGRTYRVVVKRQQVDISEGQEYLFTEYRQRFVITDIPKSHLDPAEVFCFAYGRCDQENIIEQFKNGIAAMRMPTGELLANGAFLMAGQLAWCLRSWLSALALPKETTRWEWKWFRQAFVYIAAKITHGGRSAQVYLAGSHRFVEHLVIASQRLHTFSFQ</sequence>
<dbReference type="InterPro" id="IPR025668">
    <property type="entry name" value="Tnp_DDE_dom"/>
</dbReference>